<evidence type="ECO:0000256" key="3">
    <source>
        <dbReference type="ARBA" id="ARBA00023027"/>
    </source>
</evidence>
<keyword evidence="7" id="KW-1185">Reference proteome</keyword>
<proteinExistence type="inferred from homology"/>
<dbReference type="InterPro" id="IPR042080">
    <property type="entry name" value="RNA_2'-PTrans_N"/>
</dbReference>
<evidence type="ECO:0000256" key="4">
    <source>
        <dbReference type="ARBA" id="ARBA00025212"/>
    </source>
</evidence>
<reference evidence="7" key="1">
    <citation type="submission" date="2018-12" db="EMBL/GenBank/DDBJ databases">
        <title>Tengunoibacter tsumagoiensis gen. nov., sp. nov., Dictyobacter kobayashii sp. nov., D. alpinus sp. nov., and D. joshuensis sp. nov. and description of Dictyobacteraceae fam. nov. within the order Ktedonobacterales isolated from Tengu-no-mugimeshi.</title>
        <authorList>
            <person name="Wang C.M."/>
            <person name="Zheng Y."/>
            <person name="Sakai Y."/>
            <person name="Toyoda A."/>
            <person name="Minakuchi Y."/>
            <person name="Abe K."/>
            <person name="Yokota A."/>
            <person name="Yabe S."/>
        </authorList>
    </citation>
    <scope>NUCLEOTIDE SEQUENCE [LARGE SCALE GENOMIC DNA]</scope>
    <source>
        <strain evidence="7">Uno3</strain>
    </source>
</reference>
<dbReference type="EMBL" id="BIFR01000001">
    <property type="protein sequence ID" value="GCE11322.1"/>
    <property type="molecule type" value="Genomic_DNA"/>
</dbReference>
<dbReference type="InterPro" id="IPR002745">
    <property type="entry name" value="Ptrans_KptA/Tpt1"/>
</dbReference>
<dbReference type="PANTHER" id="PTHR12684:SF2">
    <property type="entry name" value="TRNA 2'-PHOSPHOTRANSFERASE 1"/>
    <property type="match status" value="1"/>
</dbReference>
<dbReference type="InterPro" id="IPR022928">
    <property type="entry name" value="RNA_2'-PTrans_KptA"/>
</dbReference>
<dbReference type="HAMAP" id="MF_00299">
    <property type="entry name" value="KptA"/>
    <property type="match status" value="1"/>
</dbReference>
<dbReference type="GO" id="GO:0000215">
    <property type="term" value="F:tRNA 2'-phosphotransferase activity"/>
    <property type="evidence" value="ECO:0007669"/>
    <property type="project" value="TreeGrafter"/>
</dbReference>
<evidence type="ECO:0000313" key="6">
    <source>
        <dbReference type="EMBL" id="GCE11322.1"/>
    </source>
</evidence>
<protein>
    <recommendedName>
        <fullName evidence="5">Probable RNA 2'-phosphotransferase</fullName>
        <ecNumber evidence="5">2.7.1.-</ecNumber>
    </recommendedName>
</protein>
<evidence type="ECO:0000256" key="2">
    <source>
        <dbReference type="ARBA" id="ARBA00022679"/>
    </source>
</evidence>
<accession>A0A401ZWY0</accession>
<dbReference type="SUPFAM" id="SSF56399">
    <property type="entry name" value="ADP-ribosylation"/>
    <property type="match status" value="1"/>
</dbReference>
<organism evidence="6 7">
    <name type="scientific">Tengunoibacter tsumagoiensis</name>
    <dbReference type="NCBI Taxonomy" id="2014871"/>
    <lineage>
        <taxon>Bacteria</taxon>
        <taxon>Bacillati</taxon>
        <taxon>Chloroflexota</taxon>
        <taxon>Ktedonobacteria</taxon>
        <taxon>Ktedonobacterales</taxon>
        <taxon>Dictyobacteraceae</taxon>
        <taxon>Tengunoibacter</taxon>
    </lineage>
</organism>
<evidence type="ECO:0000256" key="5">
    <source>
        <dbReference type="HAMAP-Rule" id="MF_00299"/>
    </source>
</evidence>
<dbReference type="GO" id="GO:0003950">
    <property type="term" value="F:NAD+ poly-ADP-ribosyltransferase activity"/>
    <property type="evidence" value="ECO:0007669"/>
    <property type="project" value="InterPro"/>
</dbReference>
<comment type="caution">
    <text evidence="6">The sequence shown here is derived from an EMBL/GenBank/DDBJ whole genome shotgun (WGS) entry which is preliminary data.</text>
</comment>
<keyword evidence="3 5" id="KW-0520">NAD</keyword>
<sequence>MAIDLKSLSKTMAYALRHQPVQFGLTLDEEGWVEVSTLLEALRKQRSAWRLLQTTDLERVIAESDKKRYEIREGRIRAYYGHSIEQKMQHEPVEPPVILYHGTTPEAAPSIRRQGLKPMQRQYVHLATDIETARQVALRRTHKPVIIRVEAQQAYRQGIAFYSGNDDIWLAEPISVDFLHFD</sequence>
<dbReference type="Pfam" id="PF01885">
    <property type="entry name" value="PTS_2-RNA"/>
    <property type="match status" value="1"/>
</dbReference>
<comment type="function">
    <text evidence="4 5">Removes the 2'-phosphate from RNA via an intermediate in which the phosphate is ADP-ribosylated by NAD followed by a presumed transesterification to release the RNA and generate ADP-ribose 1''-2''-cyclic phosphate (APPR&gt;P). May function as an ADP-ribosylase.</text>
</comment>
<dbReference type="Proteomes" id="UP000287352">
    <property type="component" value="Unassembled WGS sequence"/>
</dbReference>
<comment type="similarity">
    <text evidence="1 5">Belongs to the KptA/TPT1 family.</text>
</comment>
<gene>
    <name evidence="5 6" type="primary">kptA</name>
    <name evidence="6" type="ORF">KTT_11810</name>
</gene>
<dbReference type="RefSeq" id="WP_126579046.1">
    <property type="nucleotide sequence ID" value="NZ_BIFR01000001.1"/>
</dbReference>
<dbReference type="OrthoDB" id="4537997at2"/>
<name>A0A401ZWY0_9CHLR</name>
<dbReference type="Gene3D" id="3.20.170.30">
    <property type="match status" value="1"/>
</dbReference>
<evidence type="ECO:0000256" key="1">
    <source>
        <dbReference type="ARBA" id="ARBA00009836"/>
    </source>
</evidence>
<keyword evidence="2 5" id="KW-0808">Transferase</keyword>
<dbReference type="Gene3D" id="1.10.10.970">
    <property type="entry name" value="RNA 2'-phosphotransferase, Tpt1/KptA family, N-terminal domain"/>
    <property type="match status" value="1"/>
</dbReference>
<dbReference type="InterPro" id="IPR042081">
    <property type="entry name" value="RNA_2'-PTrans_C"/>
</dbReference>
<dbReference type="AlphaFoldDB" id="A0A401ZWY0"/>
<dbReference type="PANTHER" id="PTHR12684">
    <property type="entry name" value="PUTATIVE PHOSPHOTRANSFERASE"/>
    <property type="match status" value="1"/>
</dbReference>
<dbReference type="GO" id="GO:0006388">
    <property type="term" value="P:tRNA splicing, via endonucleolytic cleavage and ligation"/>
    <property type="evidence" value="ECO:0007669"/>
    <property type="project" value="UniProtKB-UniRule"/>
</dbReference>
<dbReference type="EC" id="2.7.1.-" evidence="5"/>
<evidence type="ECO:0000313" key="7">
    <source>
        <dbReference type="Proteomes" id="UP000287352"/>
    </source>
</evidence>